<feature type="region of interest" description="Disordered" evidence="10">
    <location>
        <begin position="225"/>
        <end position="244"/>
    </location>
</feature>
<keyword evidence="14" id="KW-1185">Reference proteome</keyword>
<keyword evidence="11" id="KW-0472">Membrane</keyword>
<evidence type="ECO:0000256" key="5">
    <source>
        <dbReference type="ARBA" id="ARBA00022729"/>
    </source>
</evidence>
<feature type="active site" evidence="8">
    <location>
        <position position="37"/>
    </location>
</feature>
<keyword evidence="9" id="KW-1015">Disulfide bond</keyword>
<feature type="disulfide bond" evidence="9">
    <location>
        <begin position="50"/>
        <end position="53"/>
    </location>
</feature>
<dbReference type="OrthoDB" id="2747330at2759"/>
<dbReference type="EMBL" id="JAAAJB010000034">
    <property type="protein sequence ID" value="KAG0269076.1"/>
    <property type="molecule type" value="Genomic_DNA"/>
</dbReference>
<dbReference type="PROSITE" id="PS51767">
    <property type="entry name" value="PEPTIDASE_A1"/>
    <property type="match status" value="1"/>
</dbReference>
<dbReference type="InterPro" id="IPR033121">
    <property type="entry name" value="PEPTIDASE_A1"/>
</dbReference>
<gene>
    <name evidence="13" type="ORF">DFQ27_004835</name>
</gene>
<evidence type="ECO:0000256" key="8">
    <source>
        <dbReference type="PIRSR" id="PIRSR601461-1"/>
    </source>
</evidence>
<comment type="similarity">
    <text evidence="2">Belongs to the peptidase A1 family.</text>
</comment>
<dbReference type="PANTHER" id="PTHR47966:SF51">
    <property type="entry name" value="BETA-SITE APP-CLEAVING ENZYME, ISOFORM A-RELATED"/>
    <property type="match status" value="1"/>
</dbReference>
<evidence type="ECO:0000256" key="1">
    <source>
        <dbReference type="ARBA" id="ARBA00001130"/>
    </source>
</evidence>
<feature type="active site" evidence="8">
    <location>
        <position position="258"/>
    </location>
</feature>
<comment type="caution">
    <text evidence="13">The sequence shown here is derived from an EMBL/GenBank/DDBJ whole genome shotgun (WGS) entry which is preliminary data.</text>
</comment>
<dbReference type="PRINTS" id="PR00792">
    <property type="entry name" value="PEPSIN"/>
</dbReference>
<keyword evidence="6" id="KW-0064">Aspartyl protease</keyword>
<dbReference type="PANTHER" id="PTHR47966">
    <property type="entry name" value="BETA-SITE APP-CLEAVING ENZYME, ISOFORM A-RELATED"/>
    <property type="match status" value="1"/>
</dbReference>
<dbReference type="GO" id="GO:0006508">
    <property type="term" value="P:proteolysis"/>
    <property type="evidence" value="ECO:0007669"/>
    <property type="project" value="UniProtKB-KW"/>
</dbReference>
<dbReference type="AlphaFoldDB" id="A0A9P6QKS8"/>
<evidence type="ECO:0000256" key="11">
    <source>
        <dbReference type="SAM" id="Phobius"/>
    </source>
</evidence>
<evidence type="ECO:0000313" key="13">
    <source>
        <dbReference type="EMBL" id="KAG0269076.1"/>
    </source>
</evidence>
<keyword evidence="5" id="KW-0732">Signal</keyword>
<evidence type="ECO:0000313" key="14">
    <source>
        <dbReference type="Proteomes" id="UP000807716"/>
    </source>
</evidence>
<dbReference type="InterPro" id="IPR021109">
    <property type="entry name" value="Peptidase_aspartic_dom_sf"/>
</dbReference>
<dbReference type="Gene3D" id="2.40.70.10">
    <property type="entry name" value="Acid Proteases"/>
    <property type="match status" value="2"/>
</dbReference>
<organism evidence="13 14">
    <name type="scientific">Actinomortierella ambigua</name>
    <dbReference type="NCBI Taxonomy" id="1343610"/>
    <lineage>
        <taxon>Eukaryota</taxon>
        <taxon>Fungi</taxon>
        <taxon>Fungi incertae sedis</taxon>
        <taxon>Mucoromycota</taxon>
        <taxon>Mortierellomycotina</taxon>
        <taxon>Mortierellomycetes</taxon>
        <taxon>Mortierellales</taxon>
        <taxon>Mortierellaceae</taxon>
        <taxon>Actinomortierella</taxon>
    </lineage>
</organism>
<sequence length="446" mass="48967">MTRPPTSLVFLWSIMISIYYGTVMIGEPPQSFKIDFDTGSSQFIISTTACTECSGTSHYDPSASTSFKANGQPWHITYGDMSHAEGRLGHDDVTIDGIHVKNQQLAMVLSESAGFDDTIDGIMGLAFGTLSSSIASTKTVFENMVDQGLVEKAIFSFYLGKASLHGGGEVLFGDLDMSRVEPGHDITYTRVTKARYWQIDIRGVYVNDHRVPYRSLMSISSYSRRNKNKTGRHGSIGGGGADKKDEDIISEPISGIMDTGTTLMVAPSKLARGIHRKIKGAQEHGQSWAVPCNLASLEPEGRVEFDIEGKRFKIPFSDIVREETDRAGMCFSGIQMSSASFMIIGDVFIKNNYIVFDVENQRVGVAPLNLGSGPATLSATVATMNHDGAPKDAVEKHLLHQADDDVDSDETIEEEGEVDLDEERIQQLFRQRWERVRPKAGSTTSQ</sequence>
<evidence type="ECO:0000259" key="12">
    <source>
        <dbReference type="PROSITE" id="PS51767"/>
    </source>
</evidence>
<feature type="transmembrane region" description="Helical" evidence="11">
    <location>
        <begin position="7"/>
        <end position="26"/>
    </location>
</feature>
<keyword evidence="7" id="KW-0378">Hydrolase</keyword>
<proteinExistence type="inferred from homology"/>
<dbReference type="GO" id="GO:0004190">
    <property type="term" value="F:aspartic-type endopeptidase activity"/>
    <property type="evidence" value="ECO:0007669"/>
    <property type="project" value="UniProtKB-KW"/>
</dbReference>
<evidence type="ECO:0000256" key="6">
    <source>
        <dbReference type="ARBA" id="ARBA00022750"/>
    </source>
</evidence>
<feature type="disulfide bond" evidence="9">
    <location>
        <begin position="292"/>
        <end position="330"/>
    </location>
</feature>
<dbReference type="InterPro" id="IPR034164">
    <property type="entry name" value="Pepsin-like_dom"/>
</dbReference>
<evidence type="ECO:0000256" key="7">
    <source>
        <dbReference type="ARBA" id="ARBA00022801"/>
    </source>
</evidence>
<keyword evidence="11" id="KW-1133">Transmembrane helix</keyword>
<dbReference type="FunFam" id="2.40.70.10:FF:000115">
    <property type="entry name" value="Lysosomal aspartic protease"/>
    <property type="match status" value="1"/>
</dbReference>
<name>A0A9P6QKS8_9FUNG</name>
<evidence type="ECO:0000256" key="10">
    <source>
        <dbReference type="SAM" id="MobiDB-lite"/>
    </source>
</evidence>
<keyword evidence="11" id="KW-0812">Transmembrane</keyword>
<evidence type="ECO:0000256" key="4">
    <source>
        <dbReference type="ARBA" id="ARBA00022670"/>
    </source>
</evidence>
<accession>A0A9P6QKS8</accession>
<dbReference type="Proteomes" id="UP000807716">
    <property type="component" value="Unassembled WGS sequence"/>
</dbReference>
<dbReference type="CDD" id="cd05471">
    <property type="entry name" value="pepsin_like"/>
    <property type="match status" value="1"/>
</dbReference>
<evidence type="ECO:0000256" key="2">
    <source>
        <dbReference type="ARBA" id="ARBA00007447"/>
    </source>
</evidence>
<feature type="domain" description="Peptidase A1" evidence="12">
    <location>
        <begin position="19"/>
        <end position="366"/>
    </location>
</feature>
<comment type="catalytic activity">
    <reaction evidence="1">
        <text>Hydrolysis of proteins with broad specificity similar to that of pepsin A, preferring hydrophobic residues at P1 and P1'. Clots milk and activates trypsinogen. Does not cleave 4-Gln-|-His-5, but does cleave 10-His-|-Leu-11 and 12-Val-|-Glu-13 in B chain of insulin.</text>
        <dbReference type="EC" id="3.4.23.21"/>
    </reaction>
</comment>
<evidence type="ECO:0000256" key="9">
    <source>
        <dbReference type="PIRSR" id="PIRSR601461-2"/>
    </source>
</evidence>
<dbReference type="SUPFAM" id="SSF50630">
    <property type="entry name" value="Acid proteases"/>
    <property type="match status" value="1"/>
</dbReference>
<reference evidence="13" key="1">
    <citation type="journal article" date="2020" name="Fungal Divers.">
        <title>Resolving the Mortierellaceae phylogeny through synthesis of multi-gene phylogenetics and phylogenomics.</title>
        <authorList>
            <person name="Vandepol N."/>
            <person name="Liber J."/>
            <person name="Desiro A."/>
            <person name="Na H."/>
            <person name="Kennedy M."/>
            <person name="Barry K."/>
            <person name="Grigoriev I.V."/>
            <person name="Miller A.N."/>
            <person name="O'Donnell K."/>
            <person name="Stajich J.E."/>
            <person name="Bonito G."/>
        </authorList>
    </citation>
    <scope>NUCLEOTIDE SEQUENCE</scope>
    <source>
        <strain evidence="13">BC1065</strain>
    </source>
</reference>
<dbReference type="InterPro" id="IPR001461">
    <property type="entry name" value="Aspartic_peptidase_A1"/>
</dbReference>
<evidence type="ECO:0000256" key="3">
    <source>
        <dbReference type="ARBA" id="ARBA00013205"/>
    </source>
</evidence>
<keyword evidence="4" id="KW-0645">Protease</keyword>
<protein>
    <recommendedName>
        <fullName evidence="3">rhizopuspepsin</fullName>
        <ecNumber evidence="3">3.4.23.21</ecNumber>
    </recommendedName>
</protein>
<dbReference type="EC" id="3.4.23.21" evidence="3"/>
<dbReference type="Pfam" id="PF00026">
    <property type="entry name" value="Asp"/>
    <property type="match status" value="2"/>
</dbReference>